<dbReference type="InterPro" id="IPR031310">
    <property type="entry name" value="Ribosomal_uL5_N"/>
</dbReference>
<accession>A0A1G2MJY4</accession>
<comment type="similarity">
    <text evidence="1 6">Belongs to the universal ribosomal protein uL5 family.</text>
</comment>
<evidence type="ECO:0000256" key="6">
    <source>
        <dbReference type="RuleBase" id="RU003930"/>
    </source>
</evidence>
<evidence type="ECO:0000256" key="4">
    <source>
        <dbReference type="ARBA" id="ARBA00035245"/>
    </source>
</evidence>
<dbReference type="AlphaFoldDB" id="A0A1G2MJY4"/>
<evidence type="ECO:0000259" key="8">
    <source>
        <dbReference type="Pfam" id="PF00673"/>
    </source>
</evidence>
<feature type="domain" description="Large ribosomal subunit protein uL5 C-terminal" evidence="8">
    <location>
        <begin position="83"/>
        <end position="175"/>
    </location>
</feature>
<dbReference type="FunFam" id="3.30.1440.10:FF:000001">
    <property type="entry name" value="50S ribosomal protein L5"/>
    <property type="match status" value="1"/>
</dbReference>
<gene>
    <name evidence="9" type="ORF">A3C72_04570</name>
</gene>
<dbReference type="PANTHER" id="PTHR11994">
    <property type="entry name" value="60S RIBOSOMAL PROTEIN L11-RELATED"/>
    <property type="match status" value="1"/>
</dbReference>
<sequence length="178" mass="19713">MKSVKESEKGIFEKMKGEFGYTNPMQAPRLVKVVLSVGVGSFKDKKKQELVADRLAKISGQKAAKRGAKKSIASYKTRLGDIVGYQVSLHGTRMYGFLDKLFKVAIPRTKDFRGISEDTVDDMGNITIGLREHTIFPETGDEELKDVFGFSVTIVTTSKSKKEAIAAFREIGVPFKKA</sequence>
<dbReference type="GO" id="GO:0006412">
    <property type="term" value="P:translation"/>
    <property type="evidence" value="ECO:0007669"/>
    <property type="project" value="InterPro"/>
</dbReference>
<reference evidence="9 10" key="1">
    <citation type="journal article" date="2016" name="Nat. Commun.">
        <title>Thousands of microbial genomes shed light on interconnected biogeochemical processes in an aquifer system.</title>
        <authorList>
            <person name="Anantharaman K."/>
            <person name="Brown C.T."/>
            <person name="Hug L.A."/>
            <person name="Sharon I."/>
            <person name="Castelle C.J."/>
            <person name="Probst A.J."/>
            <person name="Thomas B.C."/>
            <person name="Singh A."/>
            <person name="Wilkins M.J."/>
            <person name="Karaoz U."/>
            <person name="Brodie E.L."/>
            <person name="Williams K.H."/>
            <person name="Hubbard S.S."/>
            <person name="Banfield J.F."/>
        </authorList>
    </citation>
    <scope>NUCLEOTIDE SEQUENCE [LARGE SCALE GENOMIC DNA]</scope>
</reference>
<proteinExistence type="inferred from homology"/>
<keyword evidence="3 6" id="KW-0687">Ribonucleoprotein</keyword>
<dbReference type="GO" id="GO:0005840">
    <property type="term" value="C:ribosome"/>
    <property type="evidence" value="ECO:0007669"/>
    <property type="project" value="UniProtKB-KW"/>
</dbReference>
<dbReference type="EMBL" id="MHRK01000038">
    <property type="protein sequence ID" value="OHA23302.1"/>
    <property type="molecule type" value="Genomic_DNA"/>
</dbReference>
<evidence type="ECO:0000256" key="3">
    <source>
        <dbReference type="ARBA" id="ARBA00023274"/>
    </source>
</evidence>
<dbReference type="Proteomes" id="UP000177130">
    <property type="component" value="Unassembled WGS sequence"/>
</dbReference>
<dbReference type="STRING" id="1802306.A3C72_04570"/>
<name>A0A1G2MJY4_9BACT</name>
<dbReference type="SUPFAM" id="SSF55282">
    <property type="entry name" value="RL5-like"/>
    <property type="match status" value="1"/>
</dbReference>
<protein>
    <recommendedName>
        <fullName evidence="4">Large ribosomal subunit protein uL5</fullName>
    </recommendedName>
    <alternativeName>
        <fullName evidence="5">50S ribosomal protein L5</fullName>
    </alternativeName>
</protein>
<dbReference type="Pfam" id="PF00673">
    <property type="entry name" value="Ribosomal_L5_C"/>
    <property type="match status" value="1"/>
</dbReference>
<dbReference type="InterPro" id="IPR022803">
    <property type="entry name" value="Ribosomal_uL5_dom_sf"/>
</dbReference>
<dbReference type="Gene3D" id="3.30.1440.10">
    <property type="match status" value="1"/>
</dbReference>
<feature type="domain" description="Large ribosomal subunit protein uL5 N-terminal" evidence="7">
    <location>
        <begin position="23"/>
        <end position="78"/>
    </location>
</feature>
<organism evidence="9 10">
    <name type="scientific">Candidatus Taylorbacteria bacterium RIFCSPHIGHO2_02_FULL_43_32b</name>
    <dbReference type="NCBI Taxonomy" id="1802306"/>
    <lineage>
        <taxon>Bacteria</taxon>
        <taxon>Candidatus Tayloriibacteriota</taxon>
    </lineage>
</organism>
<evidence type="ECO:0000313" key="10">
    <source>
        <dbReference type="Proteomes" id="UP000177130"/>
    </source>
</evidence>
<dbReference type="InterPro" id="IPR002132">
    <property type="entry name" value="Ribosomal_uL5"/>
</dbReference>
<dbReference type="PIRSF" id="PIRSF002161">
    <property type="entry name" value="Ribosomal_L5"/>
    <property type="match status" value="1"/>
</dbReference>
<evidence type="ECO:0000256" key="2">
    <source>
        <dbReference type="ARBA" id="ARBA00022980"/>
    </source>
</evidence>
<keyword evidence="2 6" id="KW-0689">Ribosomal protein</keyword>
<dbReference type="GO" id="GO:1990904">
    <property type="term" value="C:ribonucleoprotein complex"/>
    <property type="evidence" value="ECO:0007669"/>
    <property type="project" value="UniProtKB-KW"/>
</dbReference>
<dbReference type="GO" id="GO:0003735">
    <property type="term" value="F:structural constituent of ribosome"/>
    <property type="evidence" value="ECO:0007669"/>
    <property type="project" value="InterPro"/>
</dbReference>
<evidence type="ECO:0000256" key="1">
    <source>
        <dbReference type="ARBA" id="ARBA00008553"/>
    </source>
</evidence>
<evidence type="ECO:0000256" key="5">
    <source>
        <dbReference type="ARBA" id="ARBA00035461"/>
    </source>
</evidence>
<evidence type="ECO:0000259" key="7">
    <source>
        <dbReference type="Pfam" id="PF00281"/>
    </source>
</evidence>
<dbReference type="InterPro" id="IPR031309">
    <property type="entry name" value="Ribosomal_uL5_C"/>
</dbReference>
<comment type="caution">
    <text evidence="9">The sequence shown here is derived from an EMBL/GenBank/DDBJ whole genome shotgun (WGS) entry which is preliminary data.</text>
</comment>
<evidence type="ECO:0000313" key="9">
    <source>
        <dbReference type="EMBL" id="OHA23302.1"/>
    </source>
</evidence>
<dbReference type="Pfam" id="PF00281">
    <property type="entry name" value="Ribosomal_L5"/>
    <property type="match status" value="1"/>
</dbReference>